<dbReference type="Gene3D" id="2.40.50.100">
    <property type="match status" value="1"/>
</dbReference>
<evidence type="ECO:0000256" key="3">
    <source>
        <dbReference type="ARBA" id="ARBA00022448"/>
    </source>
</evidence>
<dbReference type="SUPFAM" id="SSF50331">
    <property type="entry name" value="MOP-like"/>
    <property type="match status" value="1"/>
</dbReference>
<evidence type="ECO:0000259" key="8">
    <source>
        <dbReference type="PROSITE" id="PS50893"/>
    </source>
</evidence>
<dbReference type="Gene3D" id="2.40.50.140">
    <property type="entry name" value="Nucleic acid-binding proteins"/>
    <property type="match status" value="1"/>
</dbReference>
<feature type="region of interest" description="Disordered" evidence="7">
    <location>
        <begin position="375"/>
        <end position="411"/>
    </location>
</feature>
<keyword evidence="3" id="KW-0813">Transport</keyword>
<organism evidence="9 10">
    <name type="scientific">Rhizobium bangladeshense</name>
    <dbReference type="NCBI Taxonomy" id="1138189"/>
    <lineage>
        <taxon>Bacteria</taxon>
        <taxon>Pseudomonadati</taxon>
        <taxon>Pseudomonadota</taxon>
        <taxon>Alphaproteobacteria</taxon>
        <taxon>Hyphomicrobiales</taxon>
        <taxon>Rhizobiaceae</taxon>
        <taxon>Rhizobium/Agrobacterium group</taxon>
        <taxon>Rhizobium</taxon>
    </lineage>
</organism>
<dbReference type="InterPro" id="IPR008995">
    <property type="entry name" value="Mo/tungstate-bd_C_term_dom"/>
</dbReference>
<name>A0ABS7LHE3_9HYPH</name>
<evidence type="ECO:0000256" key="1">
    <source>
        <dbReference type="ARBA" id="ARBA00004417"/>
    </source>
</evidence>
<dbReference type="InterPro" id="IPR003593">
    <property type="entry name" value="AAA+_ATPase"/>
</dbReference>
<dbReference type="EMBL" id="JABTXI010000004">
    <property type="protein sequence ID" value="MBY3590660.1"/>
    <property type="molecule type" value="Genomic_DNA"/>
</dbReference>
<keyword evidence="6 9" id="KW-0067">ATP-binding</keyword>
<evidence type="ECO:0000256" key="2">
    <source>
        <dbReference type="ARBA" id="ARBA00005417"/>
    </source>
</evidence>
<dbReference type="InterPro" id="IPR047641">
    <property type="entry name" value="ABC_transpr_MalK/UgpC-like"/>
</dbReference>
<dbReference type="PROSITE" id="PS00211">
    <property type="entry name" value="ABC_TRANSPORTER_1"/>
    <property type="match status" value="1"/>
</dbReference>
<dbReference type="GO" id="GO:0005524">
    <property type="term" value="F:ATP binding"/>
    <property type="evidence" value="ECO:0007669"/>
    <property type="project" value="UniProtKB-KW"/>
</dbReference>
<comment type="similarity">
    <text evidence="2">Belongs to the ABC transporter superfamily.</text>
</comment>
<accession>A0ABS7LHE3</accession>
<dbReference type="SMART" id="SM00382">
    <property type="entry name" value="AAA"/>
    <property type="match status" value="1"/>
</dbReference>
<keyword evidence="4" id="KW-0472">Membrane</keyword>
<comment type="subcellular location">
    <subcellularLocation>
        <location evidence="1">Cell inner membrane</location>
        <topology evidence="1">Peripheral membrane protein</topology>
    </subcellularLocation>
</comment>
<reference evidence="9 10" key="1">
    <citation type="submission" date="2020-06" db="EMBL/GenBank/DDBJ databases">
        <title>Global-level population genomics: horizontal gene transfer, symbiosis and evolution in Rhizobia.</title>
        <authorList>
            <person name="Gai Y."/>
        </authorList>
    </citation>
    <scope>NUCLEOTIDE SEQUENCE [LARGE SCALE GENOMIC DNA]</scope>
    <source>
        <strain evidence="9 10">PLR6_1b</strain>
    </source>
</reference>
<dbReference type="PROSITE" id="PS50893">
    <property type="entry name" value="ABC_TRANSPORTER_2"/>
    <property type="match status" value="1"/>
</dbReference>
<dbReference type="PANTHER" id="PTHR43875:SF14">
    <property type="entry name" value="ABC TRANSPORTER ATP-BINDING PROTEIN"/>
    <property type="match status" value="1"/>
</dbReference>
<comment type="caution">
    <text evidence="9">The sequence shown here is derived from an EMBL/GenBank/DDBJ whole genome shotgun (WGS) entry which is preliminary data.</text>
</comment>
<protein>
    <submittedName>
        <fullName evidence="9">ABC transporter ATP-binding protein</fullName>
    </submittedName>
</protein>
<dbReference type="Pfam" id="PF00005">
    <property type="entry name" value="ABC_tran"/>
    <property type="match status" value="1"/>
</dbReference>
<proteinExistence type="inferred from homology"/>
<dbReference type="Pfam" id="PF08402">
    <property type="entry name" value="TOBE_2"/>
    <property type="match status" value="1"/>
</dbReference>
<evidence type="ECO:0000256" key="6">
    <source>
        <dbReference type="ARBA" id="ARBA00022840"/>
    </source>
</evidence>
<dbReference type="RefSeq" id="WP_221094364.1">
    <property type="nucleotide sequence ID" value="NZ_JABDWX010000004.1"/>
</dbReference>
<feature type="compositionally biased region" description="Low complexity" evidence="7">
    <location>
        <begin position="382"/>
        <end position="398"/>
    </location>
</feature>
<dbReference type="PANTHER" id="PTHR43875">
    <property type="entry name" value="MALTODEXTRIN IMPORT ATP-BINDING PROTEIN MSMX"/>
    <property type="match status" value="1"/>
</dbReference>
<dbReference type="InterPro" id="IPR003439">
    <property type="entry name" value="ABC_transporter-like_ATP-bd"/>
</dbReference>
<gene>
    <name evidence="9" type="ORF">HJA87_12305</name>
</gene>
<keyword evidence="4" id="KW-0997">Cell inner membrane</keyword>
<dbReference type="InterPro" id="IPR017871">
    <property type="entry name" value="ABC_transporter-like_CS"/>
</dbReference>
<keyword evidence="4" id="KW-1003">Cell membrane</keyword>
<dbReference type="InterPro" id="IPR013611">
    <property type="entry name" value="Transp-assoc_OB_typ2"/>
</dbReference>
<dbReference type="InterPro" id="IPR027417">
    <property type="entry name" value="P-loop_NTPase"/>
</dbReference>
<feature type="compositionally biased region" description="Basic and acidic residues" evidence="7">
    <location>
        <begin position="400"/>
        <end position="411"/>
    </location>
</feature>
<evidence type="ECO:0000256" key="5">
    <source>
        <dbReference type="ARBA" id="ARBA00022741"/>
    </source>
</evidence>
<evidence type="ECO:0000313" key="10">
    <source>
        <dbReference type="Proteomes" id="UP000720124"/>
    </source>
</evidence>
<dbReference type="SUPFAM" id="SSF52540">
    <property type="entry name" value="P-loop containing nucleoside triphosphate hydrolases"/>
    <property type="match status" value="1"/>
</dbReference>
<dbReference type="InterPro" id="IPR012340">
    <property type="entry name" value="NA-bd_OB-fold"/>
</dbReference>
<evidence type="ECO:0000256" key="4">
    <source>
        <dbReference type="ARBA" id="ARBA00022519"/>
    </source>
</evidence>
<evidence type="ECO:0000313" key="9">
    <source>
        <dbReference type="EMBL" id="MBY3590660.1"/>
    </source>
</evidence>
<dbReference type="Gene3D" id="3.40.50.300">
    <property type="entry name" value="P-loop containing nucleotide triphosphate hydrolases"/>
    <property type="match status" value="1"/>
</dbReference>
<feature type="domain" description="ABC transporter" evidence="8">
    <location>
        <begin position="4"/>
        <end position="252"/>
    </location>
</feature>
<keyword evidence="5" id="KW-0547">Nucleotide-binding</keyword>
<dbReference type="Proteomes" id="UP000720124">
    <property type="component" value="Unassembled WGS sequence"/>
</dbReference>
<sequence>MSALSLRGITKSFAGNQILNGVSLDVDAGEFIALVGPSGCGKSTLLRVLAGLDHADRGEILIGGNDMSGVAAADRNIAMVFQSYALYPHLTASQNIAVPLAMRRLSKMQRLPFIGSLLPGQRATRAAIARDVRDMATSLKIDHLLDRKPGQMSGGQRQRVALARAMVRQPSVFLMDEPLSNLDANLRVHARGEIVDLHRRAGVPTLYVTHDQAEALSMADRVAVMMGGRLLQIARPEVIYDDPAHIEVARFIGQPRINLLPAFSENGVILCGGLRLMLDDAPTGKMPVTLAIRPEFVFLSRSRHDGLAARIERIEFLGSEVILHCRLEAIGETVIAKVQPSEAAGLVAGDSVGLRLSPGRTLIFAEDGSRLAGTVATGDPGLGSADAGLGSADAGLDDSIADKAQRERAHG</sequence>
<keyword evidence="10" id="KW-1185">Reference proteome</keyword>
<evidence type="ECO:0000256" key="7">
    <source>
        <dbReference type="SAM" id="MobiDB-lite"/>
    </source>
</evidence>